<evidence type="ECO:0000313" key="2">
    <source>
        <dbReference type="Proteomes" id="UP000887566"/>
    </source>
</evidence>
<dbReference type="Proteomes" id="UP000887566">
    <property type="component" value="Unplaced"/>
</dbReference>
<evidence type="ECO:0000313" key="3">
    <source>
        <dbReference type="WBParaSite" id="PSAMB.scaffold18343size956.g37556.t1"/>
    </source>
</evidence>
<feature type="signal peptide" evidence="1">
    <location>
        <begin position="1"/>
        <end position="25"/>
    </location>
</feature>
<accession>A0A914VFS7</accession>
<dbReference type="AlphaFoldDB" id="A0A914VFS7"/>
<keyword evidence="2" id="KW-1185">Reference proteome</keyword>
<sequence>MSITTVDIVIQSIFLGFALLQLAQAYCNCGELTSCMTRAWQPCWTGKDQQAMVLGMQLFPVDVERSGCPYEWKRLRGLDPTYTHWKSIMNCQTKRKVYATTTEFPIVSSI</sequence>
<evidence type="ECO:0000256" key="1">
    <source>
        <dbReference type="SAM" id="SignalP"/>
    </source>
</evidence>
<reference evidence="3" key="1">
    <citation type="submission" date="2022-11" db="UniProtKB">
        <authorList>
            <consortium name="WormBaseParasite"/>
        </authorList>
    </citation>
    <scope>IDENTIFICATION</scope>
</reference>
<keyword evidence="1" id="KW-0732">Signal</keyword>
<organism evidence="2 3">
    <name type="scientific">Plectus sambesii</name>
    <dbReference type="NCBI Taxonomy" id="2011161"/>
    <lineage>
        <taxon>Eukaryota</taxon>
        <taxon>Metazoa</taxon>
        <taxon>Ecdysozoa</taxon>
        <taxon>Nematoda</taxon>
        <taxon>Chromadorea</taxon>
        <taxon>Plectida</taxon>
        <taxon>Plectina</taxon>
        <taxon>Plectoidea</taxon>
        <taxon>Plectidae</taxon>
        <taxon>Plectus</taxon>
    </lineage>
</organism>
<protein>
    <submittedName>
        <fullName evidence="3">Secreted protein</fullName>
    </submittedName>
</protein>
<dbReference type="WBParaSite" id="PSAMB.scaffold18343size956.g37556.t1">
    <property type="protein sequence ID" value="PSAMB.scaffold18343size956.g37556.t1"/>
    <property type="gene ID" value="PSAMB.scaffold18343size956.g37556"/>
</dbReference>
<name>A0A914VFS7_9BILA</name>
<feature type="chain" id="PRO_5037734910" evidence="1">
    <location>
        <begin position="26"/>
        <end position="110"/>
    </location>
</feature>
<proteinExistence type="predicted"/>